<protein>
    <submittedName>
        <fullName evidence="2">Uncharacterized protein</fullName>
    </submittedName>
</protein>
<reference evidence="2" key="3">
    <citation type="submission" date="2025-08" db="UniProtKB">
        <authorList>
            <consortium name="RefSeq"/>
        </authorList>
    </citation>
    <scope>IDENTIFICATION</scope>
    <source>
        <strain evidence="2">CBS 342.82</strain>
    </source>
</reference>
<organism evidence="2">
    <name type="scientific">Dissoconium aciculare CBS 342.82</name>
    <dbReference type="NCBI Taxonomy" id="1314786"/>
    <lineage>
        <taxon>Eukaryota</taxon>
        <taxon>Fungi</taxon>
        <taxon>Dikarya</taxon>
        <taxon>Ascomycota</taxon>
        <taxon>Pezizomycotina</taxon>
        <taxon>Dothideomycetes</taxon>
        <taxon>Dothideomycetidae</taxon>
        <taxon>Mycosphaerellales</taxon>
        <taxon>Dissoconiaceae</taxon>
        <taxon>Dissoconium</taxon>
    </lineage>
</organism>
<gene>
    <name evidence="2" type="ORF">K489DRAFT_89687</name>
</gene>
<keyword evidence="1" id="KW-1185">Reference proteome</keyword>
<name>A0A6J3LSZ5_9PEZI</name>
<dbReference type="Proteomes" id="UP000504637">
    <property type="component" value="Unplaced"/>
</dbReference>
<reference evidence="2" key="1">
    <citation type="submission" date="2020-01" db="EMBL/GenBank/DDBJ databases">
        <authorList>
            <consortium name="DOE Joint Genome Institute"/>
            <person name="Haridas S."/>
            <person name="Albert R."/>
            <person name="Binder M."/>
            <person name="Bloem J."/>
            <person name="Labutti K."/>
            <person name="Salamov A."/>
            <person name="Andreopoulos B."/>
            <person name="Baker S.E."/>
            <person name="Barry K."/>
            <person name="Bills G."/>
            <person name="Bluhm B.H."/>
            <person name="Cannon C."/>
            <person name="Castanera R."/>
            <person name="Culley D.E."/>
            <person name="Daum C."/>
            <person name="Ezra D."/>
            <person name="Gonzalez J.B."/>
            <person name="Henrissat B."/>
            <person name="Kuo A."/>
            <person name="Liang C."/>
            <person name="Lipzen A."/>
            <person name="Lutzoni F."/>
            <person name="Magnuson J."/>
            <person name="Mondo S."/>
            <person name="Nolan M."/>
            <person name="Ohm R."/>
            <person name="Pangilinan J."/>
            <person name="Park H.-J."/>
            <person name="Ramirez L."/>
            <person name="Alfaro M."/>
            <person name="Sun H."/>
            <person name="Tritt A."/>
            <person name="Yoshinaga Y."/>
            <person name="Zwiers L.-H."/>
            <person name="Turgeon B.G."/>
            <person name="Goodwin S.B."/>
            <person name="Spatafora J.W."/>
            <person name="Crous P.W."/>
            <person name="Grigoriev I.V."/>
        </authorList>
    </citation>
    <scope>NUCLEOTIDE SEQUENCE</scope>
    <source>
        <strain evidence="2">CBS 342.82</strain>
    </source>
</reference>
<sequence>MYISRSDLLETWPAIMIRFIWRLTISLGQLLRHSREWPSWNCAISPARVLNNSRKRSLWSRLRRLVTRVSLVELACFRLSPEMRLCDSLQAIFCDFVCTSEASDFILMNSATGVLANARTASCRSSARSAETMNCHANIHQSIYGCLYS</sequence>
<accession>A0A6J3LSZ5</accession>
<evidence type="ECO:0000313" key="2">
    <source>
        <dbReference type="RefSeq" id="XP_033455794.1"/>
    </source>
</evidence>
<evidence type="ECO:0000313" key="1">
    <source>
        <dbReference type="Proteomes" id="UP000504637"/>
    </source>
</evidence>
<proteinExistence type="predicted"/>
<dbReference type="RefSeq" id="XP_033455794.1">
    <property type="nucleotide sequence ID" value="XM_033609021.1"/>
</dbReference>
<dbReference type="AlphaFoldDB" id="A0A6J3LSZ5"/>
<dbReference type="GeneID" id="54366822"/>
<reference evidence="2" key="2">
    <citation type="submission" date="2020-04" db="EMBL/GenBank/DDBJ databases">
        <authorList>
            <consortium name="NCBI Genome Project"/>
        </authorList>
    </citation>
    <scope>NUCLEOTIDE SEQUENCE</scope>
    <source>
        <strain evidence="2">CBS 342.82</strain>
    </source>
</reference>